<dbReference type="Gene3D" id="1.10.1660.10">
    <property type="match status" value="1"/>
</dbReference>
<accession>A0A3B0WKS6</accession>
<dbReference type="GO" id="GO:0006355">
    <property type="term" value="P:regulation of DNA-templated transcription"/>
    <property type="evidence" value="ECO:0007669"/>
    <property type="project" value="InterPro"/>
</dbReference>
<dbReference type="AlphaFoldDB" id="A0A3B0WKS6"/>
<dbReference type="GO" id="GO:0051537">
    <property type="term" value="F:2 iron, 2 sulfur cluster binding"/>
    <property type="evidence" value="ECO:0007669"/>
    <property type="project" value="UniProtKB-KW"/>
</dbReference>
<dbReference type="InterPro" id="IPR010211">
    <property type="entry name" value="Redox-sen_tscrpt-act_SoxR"/>
</dbReference>
<dbReference type="GO" id="GO:0006979">
    <property type="term" value="P:response to oxidative stress"/>
    <property type="evidence" value="ECO:0007669"/>
    <property type="project" value="InterPro"/>
</dbReference>
<gene>
    <name evidence="7" type="ORF">MNBD_GAMMA04-490</name>
</gene>
<keyword evidence="1" id="KW-0001">2Fe-2S</keyword>
<dbReference type="EMBL" id="UOFB01000428">
    <property type="protein sequence ID" value="VAW50049.1"/>
    <property type="molecule type" value="Genomic_DNA"/>
</dbReference>
<keyword evidence="5" id="KW-0804">Transcription</keyword>
<dbReference type="SUPFAM" id="SSF46955">
    <property type="entry name" value="Putative DNA-binding domain"/>
    <property type="match status" value="1"/>
</dbReference>
<evidence type="ECO:0000256" key="2">
    <source>
        <dbReference type="ARBA" id="ARBA00023004"/>
    </source>
</evidence>
<dbReference type="Pfam" id="PF09278">
    <property type="entry name" value="MerR-DNA-bind"/>
    <property type="match status" value="1"/>
</dbReference>
<proteinExistence type="predicted"/>
<organism evidence="7">
    <name type="scientific">hydrothermal vent metagenome</name>
    <dbReference type="NCBI Taxonomy" id="652676"/>
    <lineage>
        <taxon>unclassified sequences</taxon>
        <taxon>metagenomes</taxon>
        <taxon>ecological metagenomes</taxon>
    </lineage>
</organism>
<dbReference type="InterPro" id="IPR009061">
    <property type="entry name" value="DNA-bd_dom_put_sf"/>
</dbReference>
<name>A0A3B0WKS6_9ZZZZ</name>
<sequence>RVAVIKAAQKVGISLESIKSTIATLPDNRTPLVKDWEKISTLWRDELNTKIHYMEKLRDSMTSCIGCGCLSLKKCPLYNQDDKLALEGSGPVLLDRMKKN</sequence>
<dbReference type="PROSITE" id="PS50937">
    <property type="entry name" value="HTH_MERR_2"/>
    <property type="match status" value="1"/>
</dbReference>
<evidence type="ECO:0000259" key="6">
    <source>
        <dbReference type="PROSITE" id="PS50937"/>
    </source>
</evidence>
<keyword evidence="3" id="KW-0411">Iron-sulfur</keyword>
<dbReference type="GO" id="GO:0003677">
    <property type="term" value="F:DNA binding"/>
    <property type="evidence" value="ECO:0007669"/>
    <property type="project" value="InterPro"/>
</dbReference>
<protein>
    <submittedName>
        <fullName evidence="7">Redox-sensitive transcriptional activator SoxR</fullName>
    </submittedName>
</protein>
<feature type="non-terminal residue" evidence="7">
    <location>
        <position position="1"/>
    </location>
</feature>
<keyword evidence="1" id="KW-0479">Metal-binding</keyword>
<dbReference type="InterPro" id="IPR015358">
    <property type="entry name" value="Tscrpt_reg_MerR_DNA-bd"/>
</dbReference>
<keyword evidence="2" id="KW-0408">Iron</keyword>
<evidence type="ECO:0000313" key="7">
    <source>
        <dbReference type="EMBL" id="VAW50049.1"/>
    </source>
</evidence>
<evidence type="ECO:0000256" key="5">
    <source>
        <dbReference type="ARBA" id="ARBA00023163"/>
    </source>
</evidence>
<reference evidence="7" key="1">
    <citation type="submission" date="2018-06" db="EMBL/GenBank/DDBJ databases">
        <authorList>
            <person name="Zhirakovskaya E."/>
        </authorList>
    </citation>
    <scope>NUCLEOTIDE SEQUENCE</scope>
</reference>
<feature type="domain" description="HTH merR-type" evidence="6">
    <location>
        <begin position="1"/>
        <end position="24"/>
    </location>
</feature>
<evidence type="ECO:0000256" key="3">
    <source>
        <dbReference type="ARBA" id="ARBA00023014"/>
    </source>
</evidence>
<evidence type="ECO:0000256" key="1">
    <source>
        <dbReference type="ARBA" id="ARBA00022714"/>
    </source>
</evidence>
<dbReference type="NCBIfam" id="TIGR01950">
    <property type="entry name" value="SoxR"/>
    <property type="match status" value="1"/>
</dbReference>
<keyword evidence="4" id="KW-0805">Transcription regulation</keyword>
<evidence type="ECO:0000256" key="4">
    <source>
        <dbReference type="ARBA" id="ARBA00023015"/>
    </source>
</evidence>
<dbReference type="InterPro" id="IPR000551">
    <property type="entry name" value="MerR-type_HTH_dom"/>
</dbReference>